<accession>A0A0F9A706</accession>
<protein>
    <submittedName>
        <fullName evidence="1">Uncharacterized protein</fullName>
    </submittedName>
</protein>
<dbReference type="EMBL" id="LAZR01059368">
    <property type="protein sequence ID" value="KKK67941.1"/>
    <property type="molecule type" value="Genomic_DNA"/>
</dbReference>
<proteinExistence type="predicted"/>
<evidence type="ECO:0000313" key="1">
    <source>
        <dbReference type="EMBL" id="KKK67941.1"/>
    </source>
</evidence>
<comment type="caution">
    <text evidence="1">The sequence shown here is derived from an EMBL/GenBank/DDBJ whole genome shotgun (WGS) entry which is preliminary data.</text>
</comment>
<gene>
    <name evidence="1" type="ORF">LCGC14_2949050</name>
</gene>
<reference evidence="1" key="1">
    <citation type="journal article" date="2015" name="Nature">
        <title>Complex archaea that bridge the gap between prokaryotes and eukaryotes.</title>
        <authorList>
            <person name="Spang A."/>
            <person name="Saw J.H."/>
            <person name="Jorgensen S.L."/>
            <person name="Zaremba-Niedzwiedzka K."/>
            <person name="Martijn J."/>
            <person name="Lind A.E."/>
            <person name="van Eijk R."/>
            <person name="Schleper C."/>
            <person name="Guy L."/>
            <person name="Ettema T.J."/>
        </authorList>
    </citation>
    <scope>NUCLEOTIDE SEQUENCE</scope>
</reference>
<name>A0A0F9A706_9ZZZZ</name>
<dbReference type="AlphaFoldDB" id="A0A0F9A706"/>
<sequence length="90" mass="10632">MIRRFFRLWYLYLTCCAILTLGLAWRLSRIALNYPEPFKVQPQSIGESQQILKDAGHYHGAIDYKWGVLTERAYCDYWAVEITKRMAKGK</sequence>
<organism evidence="1">
    <name type="scientific">marine sediment metagenome</name>
    <dbReference type="NCBI Taxonomy" id="412755"/>
    <lineage>
        <taxon>unclassified sequences</taxon>
        <taxon>metagenomes</taxon>
        <taxon>ecological metagenomes</taxon>
    </lineage>
</organism>